<name>A0A0K2YAX9_HELHE</name>
<evidence type="ECO:0000313" key="2">
    <source>
        <dbReference type="Proteomes" id="UP000046090"/>
    </source>
</evidence>
<protein>
    <submittedName>
        <fullName evidence="1">Uncharacterized protein</fullName>
    </submittedName>
</protein>
<sequence>MILAQAFCSHTPCWSFYLQSPTIAFNPQTMFDILSTPNLALYDPLKAI</sequence>
<organism evidence="1 2">
    <name type="scientific">Helicobacter heilmannii</name>
    <dbReference type="NCBI Taxonomy" id="35817"/>
    <lineage>
        <taxon>Bacteria</taxon>
        <taxon>Pseudomonadati</taxon>
        <taxon>Campylobacterota</taxon>
        <taxon>Epsilonproteobacteria</taxon>
        <taxon>Campylobacterales</taxon>
        <taxon>Helicobacteraceae</taxon>
        <taxon>Helicobacter</taxon>
    </lineage>
</organism>
<dbReference type="AlphaFoldDB" id="A0A0K2YAX9"/>
<accession>A0A0K2YAX9</accession>
<dbReference type="Proteomes" id="UP000046090">
    <property type="component" value="Unassembled WGS sequence"/>
</dbReference>
<keyword evidence="2" id="KW-1185">Reference proteome</keyword>
<evidence type="ECO:0000313" key="1">
    <source>
        <dbReference type="EMBL" id="CRI35337.1"/>
    </source>
</evidence>
<dbReference type="EMBL" id="CDMK01000005">
    <property type="protein sequence ID" value="CRI35337.1"/>
    <property type="molecule type" value="Genomic_DNA"/>
</dbReference>
<gene>
    <name evidence="1" type="ORF">HHE01_00010</name>
</gene>
<reference evidence="2" key="1">
    <citation type="submission" date="2014-12" db="EMBL/GenBank/DDBJ databases">
        <authorList>
            <person name="Smet A."/>
        </authorList>
    </citation>
    <scope>NUCLEOTIDE SEQUENCE [LARGE SCALE GENOMIC DNA]</scope>
</reference>
<proteinExistence type="predicted"/>